<evidence type="ECO:0000256" key="3">
    <source>
        <dbReference type="ARBA" id="ARBA00022722"/>
    </source>
</evidence>
<protein>
    <recommendedName>
        <fullName evidence="8">Ribonuclease VapC</fullName>
        <shortName evidence="8">RNase VapC</shortName>
        <ecNumber evidence="8">3.1.-.-</ecNumber>
    </recommendedName>
    <alternativeName>
        <fullName evidence="8">Toxin VapC</fullName>
    </alternativeName>
</protein>
<evidence type="ECO:0000256" key="1">
    <source>
        <dbReference type="ARBA" id="ARBA00001946"/>
    </source>
</evidence>
<feature type="domain" description="PIN" evidence="9">
    <location>
        <begin position="7"/>
        <end position="128"/>
    </location>
</feature>
<reference evidence="11" key="1">
    <citation type="journal article" date="2019" name="Int. J. Syst. Evol. Microbiol.">
        <title>The Global Catalogue of Microorganisms (GCM) 10K type strain sequencing project: providing services to taxonomists for standard genome sequencing and annotation.</title>
        <authorList>
            <consortium name="The Broad Institute Genomics Platform"/>
            <consortium name="The Broad Institute Genome Sequencing Center for Infectious Disease"/>
            <person name="Wu L."/>
            <person name="Ma J."/>
        </authorList>
    </citation>
    <scope>NUCLEOTIDE SEQUENCE [LARGE SCALE GENOMIC DNA]</scope>
    <source>
        <strain evidence="11">NCAIM B.01391</strain>
    </source>
</reference>
<dbReference type="CDD" id="cd09871">
    <property type="entry name" value="PIN_MtVapC28-VapC30-like"/>
    <property type="match status" value="1"/>
</dbReference>
<sequence>MTATLAVDSSAIVAILTGEPEQAAFRSLLDGAPAAFCSTASFVETFMVLSARITGLTASELDAALQTIRVELLPLDAEQAVLAAEAFARFGKGRHPAKLNLGDCFSYALAKSLNAPLLYKGEDFGRTDLVAAVASQELRP</sequence>
<comment type="caution">
    <text evidence="10">The sequence shown here is derived from an EMBL/GenBank/DDBJ whole genome shotgun (WGS) entry which is preliminary data.</text>
</comment>
<keyword evidence="8" id="KW-0800">Toxin</keyword>
<dbReference type="InterPro" id="IPR002716">
    <property type="entry name" value="PIN_dom"/>
</dbReference>
<keyword evidence="3 8" id="KW-0540">Nuclease</keyword>
<dbReference type="Gene3D" id="3.40.50.1010">
    <property type="entry name" value="5'-nuclease"/>
    <property type="match status" value="1"/>
</dbReference>
<evidence type="ECO:0000256" key="6">
    <source>
        <dbReference type="ARBA" id="ARBA00022842"/>
    </source>
</evidence>
<dbReference type="PANTHER" id="PTHR33653:SF1">
    <property type="entry name" value="RIBONUCLEASE VAPC2"/>
    <property type="match status" value="1"/>
</dbReference>
<dbReference type="Pfam" id="PF01850">
    <property type="entry name" value="PIN"/>
    <property type="match status" value="1"/>
</dbReference>
<comment type="cofactor">
    <cofactor evidence="1 8">
        <name>Mg(2+)</name>
        <dbReference type="ChEBI" id="CHEBI:18420"/>
    </cofactor>
</comment>
<dbReference type="RefSeq" id="WP_377796733.1">
    <property type="nucleotide sequence ID" value="NZ_JBHSLW010000008.1"/>
</dbReference>
<dbReference type="SUPFAM" id="SSF88723">
    <property type="entry name" value="PIN domain-like"/>
    <property type="match status" value="1"/>
</dbReference>
<feature type="binding site" evidence="8">
    <location>
        <position position="103"/>
    </location>
    <ligand>
        <name>Mg(2+)</name>
        <dbReference type="ChEBI" id="CHEBI:18420"/>
    </ligand>
</feature>
<dbReference type="EMBL" id="JBHSLW010000008">
    <property type="protein sequence ID" value="MFC5419142.1"/>
    <property type="molecule type" value="Genomic_DNA"/>
</dbReference>
<evidence type="ECO:0000256" key="4">
    <source>
        <dbReference type="ARBA" id="ARBA00022723"/>
    </source>
</evidence>
<keyword evidence="2 8" id="KW-1277">Toxin-antitoxin system</keyword>
<proteinExistence type="inferred from homology"/>
<evidence type="ECO:0000256" key="2">
    <source>
        <dbReference type="ARBA" id="ARBA00022649"/>
    </source>
</evidence>
<evidence type="ECO:0000313" key="11">
    <source>
        <dbReference type="Proteomes" id="UP001596053"/>
    </source>
</evidence>
<dbReference type="Proteomes" id="UP001596053">
    <property type="component" value="Unassembled WGS sequence"/>
</dbReference>
<evidence type="ECO:0000256" key="7">
    <source>
        <dbReference type="ARBA" id="ARBA00038093"/>
    </source>
</evidence>
<keyword evidence="5 8" id="KW-0378">Hydrolase</keyword>
<keyword evidence="11" id="KW-1185">Reference proteome</keyword>
<dbReference type="PANTHER" id="PTHR33653">
    <property type="entry name" value="RIBONUCLEASE VAPC2"/>
    <property type="match status" value="1"/>
</dbReference>
<dbReference type="InterPro" id="IPR029060">
    <property type="entry name" value="PIN-like_dom_sf"/>
</dbReference>
<dbReference type="EC" id="3.1.-.-" evidence="8"/>
<name>A0ABW0IM79_9HYPH</name>
<evidence type="ECO:0000256" key="8">
    <source>
        <dbReference type="HAMAP-Rule" id="MF_00265"/>
    </source>
</evidence>
<dbReference type="InterPro" id="IPR022907">
    <property type="entry name" value="VapC_family"/>
</dbReference>
<evidence type="ECO:0000313" key="10">
    <source>
        <dbReference type="EMBL" id="MFC5419142.1"/>
    </source>
</evidence>
<feature type="binding site" evidence="8">
    <location>
        <position position="8"/>
    </location>
    <ligand>
        <name>Mg(2+)</name>
        <dbReference type="ChEBI" id="CHEBI:18420"/>
    </ligand>
</feature>
<evidence type="ECO:0000259" key="9">
    <source>
        <dbReference type="Pfam" id="PF01850"/>
    </source>
</evidence>
<accession>A0ABW0IM79</accession>
<comment type="function">
    <text evidence="8">Toxic component of a toxin-antitoxin (TA) system. An RNase.</text>
</comment>
<evidence type="ECO:0000256" key="5">
    <source>
        <dbReference type="ARBA" id="ARBA00022801"/>
    </source>
</evidence>
<keyword evidence="6 8" id="KW-0460">Magnesium</keyword>
<gene>
    <name evidence="8" type="primary">vapC</name>
    <name evidence="10" type="ORF">ACFPOB_06135</name>
</gene>
<dbReference type="InterPro" id="IPR050556">
    <property type="entry name" value="Type_II_TA_system_RNase"/>
</dbReference>
<keyword evidence="4 8" id="KW-0479">Metal-binding</keyword>
<dbReference type="HAMAP" id="MF_00265">
    <property type="entry name" value="VapC_Nob1"/>
    <property type="match status" value="1"/>
</dbReference>
<comment type="similarity">
    <text evidence="7 8">Belongs to the PINc/VapC protein family.</text>
</comment>
<organism evidence="10 11">
    <name type="scientific">Bosea eneae</name>
    <dbReference type="NCBI Taxonomy" id="151454"/>
    <lineage>
        <taxon>Bacteria</taxon>
        <taxon>Pseudomonadati</taxon>
        <taxon>Pseudomonadota</taxon>
        <taxon>Alphaproteobacteria</taxon>
        <taxon>Hyphomicrobiales</taxon>
        <taxon>Boseaceae</taxon>
        <taxon>Bosea</taxon>
    </lineage>
</organism>